<organism evidence="1 2">
    <name type="scientific">Parelaphostrongylus tenuis</name>
    <name type="common">Meningeal worm</name>
    <dbReference type="NCBI Taxonomy" id="148309"/>
    <lineage>
        <taxon>Eukaryota</taxon>
        <taxon>Metazoa</taxon>
        <taxon>Ecdysozoa</taxon>
        <taxon>Nematoda</taxon>
        <taxon>Chromadorea</taxon>
        <taxon>Rhabditida</taxon>
        <taxon>Rhabditina</taxon>
        <taxon>Rhabditomorpha</taxon>
        <taxon>Strongyloidea</taxon>
        <taxon>Metastrongylidae</taxon>
        <taxon>Parelaphostrongylus</taxon>
    </lineage>
</organism>
<evidence type="ECO:0000313" key="1">
    <source>
        <dbReference type="EMBL" id="KAJ1373660.1"/>
    </source>
</evidence>
<dbReference type="Proteomes" id="UP001196413">
    <property type="component" value="Unassembled WGS sequence"/>
</dbReference>
<proteinExistence type="predicted"/>
<comment type="caution">
    <text evidence="1">The sequence shown here is derived from an EMBL/GenBank/DDBJ whole genome shotgun (WGS) entry which is preliminary data.</text>
</comment>
<gene>
    <name evidence="1" type="ORF">KIN20_036129</name>
</gene>
<dbReference type="AlphaFoldDB" id="A0AAD5RC46"/>
<reference evidence="1" key="1">
    <citation type="submission" date="2021-06" db="EMBL/GenBank/DDBJ databases">
        <title>Parelaphostrongylus tenuis whole genome reference sequence.</title>
        <authorList>
            <person name="Garwood T.J."/>
            <person name="Larsen P.A."/>
            <person name="Fountain-Jones N.M."/>
            <person name="Garbe J.R."/>
            <person name="Macchietto M.G."/>
            <person name="Kania S.A."/>
            <person name="Gerhold R.W."/>
            <person name="Richards J.E."/>
            <person name="Wolf T.M."/>
        </authorList>
    </citation>
    <scope>NUCLEOTIDE SEQUENCE</scope>
    <source>
        <strain evidence="1">MNPRO001-30</strain>
        <tissue evidence="1">Meninges</tissue>
    </source>
</reference>
<accession>A0AAD5RC46</accession>
<name>A0AAD5RC46_PARTN</name>
<evidence type="ECO:0000313" key="2">
    <source>
        <dbReference type="Proteomes" id="UP001196413"/>
    </source>
</evidence>
<dbReference type="EMBL" id="JAHQIW010007320">
    <property type="protein sequence ID" value="KAJ1373660.1"/>
    <property type="molecule type" value="Genomic_DNA"/>
</dbReference>
<sequence>MFCKAIYGANRECRRRRHATGHSLALASSIHDRSNLASTTTPPLRSPFGIVSSRDFHDEGRYCEFPISCGNSRNPMLRPAAPTIKDWRTLPRIKNHMNAARGVSRRQSAISKFCQQLDSTL</sequence>
<protein>
    <submittedName>
        <fullName evidence="1">Uncharacterized protein</fullName>
    </submittedName>
</protein>
<keyword evidence="2" id="KW-1185">Reference proteome</keyword>